<evidence type="ECO:0000313" key="2">
    <source>
        <dbReference type="Proteomes" id="UP001501442"/>
    </source>
</evidence>
<sequence length="74" mass="8216">MLWSHLVKVVTQLKLVPTPEQAAALKHTLRTANEAACWVSSVAFAQGVPREYELRKHTYAELKERGLGAQAPSM</sequence>
<keyword evidence="2" id="KW-1185">Reference proteome</keyword>
<name>A0ABP8UWG9_9ACTN</name>
<dbReference type="EMBL" id="BAABHK010000039">
    <property type="protein sequence ID" value="GAA4640787.1"/>
    <property type="molecule type" value="Genomic_DNA"/>
</dbReference>
<organism evidence="1 2">
    <name type="scientific">Actinoallomurus vinaceus</name>
    <dbReference type="NCBI Taxonomy" id="1080074"/>
    <lineage>
        <taxon>Bacteria</taxon>
        <taxon>Bacillati</taxon>
        <taxon>Actinomycetota</taxon>
        <taxon>Actinomycetes</taxon>
        <taxon>Streptosporangiales</taxon>
        <taxon>Thermomonosporaceae</taxon>
        <taxon>Actinoallomurus</taxon>
    </lineage>
</organism>
<protein>
    <recommendedName>
        <fullName evidence="3">Transposase</fullName>
    </recommendedName>
</protein>
<dbReference type="Proteomes" id="UP001501442">
    <property type="component" value="Unassembled WGS sequence"/>
</dbReference>
<evidence type="ECO:0008006" key="3">
    <source>
        <dbReference type="Google" id="ProtNLM"/>
    </source>
</evidence>
<reference evidence="2" key="1">
    <citation type="journal article" date="2019" name="Int. J. Syst. Evol. Microbiol.">
        <title>The Global Catalogue of Microorganisms (GCM) 10K type strain sequencing project: providing services to taxonomists for standard genome sequencing and annotation.</title>
        <authorList>
            <consortium name="The Broad Institute Genomics Platform"/>
            <consortium name="The Broad Institute Genome Sequencing Center for Infectious Disease"/>
            <person name="Wu L."/>
            <person name="Ma J."/>
        </authorList>
    </citation>
    <scope>NUCLEOTIDE SEQUENCE [LARGE SCALE GENOMIC DNA]</scope>
    <source>
        <strain evidence="2">JCM 17939</strain>
    </source>
</reference>
<proteinExistence type="predicted"/>
<evidence type="ECO:0000313" key="1">
    <source>
        <dbReference type="EMBL" id="GAA4640787.1"/>
    </source>
</evidence>
<comment type="caution">
    <text evidence="1">The sequence shown here is derived from an EMBL/GenBank/DDBJ whole genome shotgun (WGS) entry which is preliminary data.</text>
</comment>
<gene>
    <name evidence="1" type="ORF">GCM10023196_107580</name>
</gene>
<accession>A0ABP8UWG9</accession>